<protein>
    <submittedName>
        <fullName evidence="2">Uncharacterized protein</fullName>
    </submittedName>
</protein>
<reference evidence="2" key="1">
    <citation type="submission" date="2014-11" db="EMBL/GenBank/DDBJ databases">
        <authorList>
            <person name="Otto D Thomas"/>
            <person name="Naeem Raeece"/>
        </authorList>
    </citation>
    <scope>NUCLEOTIDE SEQUENCE</scope>
</reference>
<gene>
    <name evidence="2" type="ORF">Cvel_18662</name>
</gene>
<evidence type="ECO:0000313" key="2">
    <source>
        <dbReference type="EMBL" id="CEM18060.1"/>
    </source>
</evidence>
<dbReference type="VEuPathDB" id="CryptoDB:Cvel_18662"/>
<dbReference type="AlphaFoldDB" id="A0A0G4FTD0"/>
<name>A0A0G4FTD0_9ALVE</name>
<accession>A0A0G4FTD0</accession>
<dbReference type="EMBL" id="CDMZ01000618">
    <property type="protein sequence ID" value="CEM18060.1"/>
    <property type="molecule type" value="Genomic_DNA"/>
</dbReference>
<evidence type="ECO:0000256" key="1">
    <source>
        <dbReference type="SAM" id="MobiDB-lite"/>
    </source>
</evidence>
<feature type="region of interest" description="Disordered" evidence="1">
    <location>
        <begin position="33"/>
        <end position="60"/>
    </location>
</feature>
<proteinExistence type="predicted"/>
<organism evidence="2">
    <name type="scientific">Chromera velia CCMP2878</name>
    <dbReference type="NCBI Taxonomy" id="1169474"/>
    <lineage>
        <taxon>Eukaryota</taxon>
        <taxon>Sar</taxon>
        <taxon>Alveolata</taxon>
        <taxon>Colpodellida</taxon>
        <taxon>Chromeraceae</taxon>
        <taxon>Chromera</taxon>
    </lineage>
</organism>
<sequence>MSNATLFLHKAGQVASPAAYYSSPKMSAFGGSSSLSSAPVMTPPMKRPLKKQLSDEEMSSTTCSTVYSSGSYSSYAGPRFKGAPEISDIPDPSF</sequence>